<dbReference type="GO" id="GO:0004176">
    <property type="term" value="F:ATP-dependent peptidase activity"/>
    <property type="evidence" value="ECO:0007669"/>
    <property type="project" value="InterPro"/>
</dbReference>
<dbReference type="EMBL" id="PXOH01000021">
    <property type="protein sequence ID" value="PSF35244.1"/>
    <property type="molecule type" value="Genomic_DNA"/>
</dbReference>
<evidence type="ECO:0000313" key="2">
    <source>
        <dbReference type="EMBL" id="PSF35244.1"/>
    </source>
</evidence>
<organism evidence="2 3">
    <name type="scientific">Aphanothece hegewaldii CCALA 016</name>
    <dbReference type="NCBI Taxonomy" id="2107694"/>
    <lineage>
        <taxon>Bacteria</taxon>
        <taxon>Bacillati</taxon>
        <taxon>Cyanobacteriota</taxon>
        <taxon>Cyanophyceae</taxon>
        <taxon>Oscillatoriophycideae</taxon>
        <taxon>Chroococcales</taxon>
        <taxon>Aphanothecaceae</taxon>
        <taxon>Aphanothece</taxon>
    </lineage>
</organism>
<keyword evidence="1" id="KW-1133">Transmembrane helix</keyword>
<gene>
    <name evidence="2" type="ORF">C7H19_16930</name>
</gene>
<dbReference type="GO" id="GO:0004222">
    <property type="term" value="F:metalloendopeptidase activity"/>
    <property type="evidence" value="ECO:0007669"/>
    <property type="project" value="InterPro"/>
</dbReference>
<dbReference type="SUPFAM" id="SSF140990">
    <property type="entry name" value="FtsH protease domain-like"/>
    <property type="match status" value="1"/>
</dbReference>
<comment type="caution">
    <text evidence="2">The sequence shown here is derived from an EMBL/GenBank/DDBJ whole genome shotgun (WGS) entry which is preliminary data.</text>
</comment>
<dbReference type="InterPro" id="IPR037219">
    <property type="entry name" value="Peptidase_M41-like"/>
</dbReference>
<reference evidence="2 3" key="1">
    <citation type="submission" date="2018-03" db="EMBL/GenBank/DDBJ databases">
        <title>The ancient ancestry and fast evolution of plastids.</title>
        <authorList>
            <person name="Moore K.R."/>
            <person name="Magnabosco C."/>
            <person name="Momper L."/>
            <person name="Gold D.A."/>
            <person name="Bosak T."/>
            <person name="Fournier G.P."/>
        </authorList>
    </citation>
    <scope>NUCLEOTIDE SEQUENCE [LARGE SCALE GENOMIC DNA]</scope>
    <source>
        <strain evidence="2 3">CCALA 016</strain>
    </source>
</reference>
<dbReference type="GO" id="GO:0005524">
    <property type="term" value="F:ATP binding"/>
    <property type="evidence" value="ECO:0007669"/>
    <property type="project" value="InterPro"/>
</dbReference>
<evidence type="ECO:0000256" key="1">
    <source>
        <dbReference type="SAM" id="Phobius"/>
    </source>
</evidence>
<feature type="transmembrane region" description="Helical" evidence="1">
    <location>
        <begin position="5"/>
        <end position="25"/>
    </location>
</feature>
<dbReference type="Proteomes" id="UP000239001">
    <property type="component" value="Unassembled WGS sequence"/>
</dbReference>
<dbReference type="PANTHER" id="PTHR33471:SF7">
    <property type="entry name" value="ATP-DEPENDENT ZINC METALLOPROTEASE-RELATED"/>
    <property type="match status" value="1"/>
</dbReference>
<keyword evidence="3" id="KW-1185">Reference proteome</keyword>
<keyword evidence="1" id="KW-0472">Membrane</keyword>
<dbReference type="OrthoDB" id="448792at2"/>
<name>A0A2T1LUL1_9CHRO</name>
<evidence type="ECO:0000313" key="3">
    <source>
        <dbReference type="Proteomes" id="UP000239001"/>
    </source>
</evidence>
<dbReference type="GO" id="GO:0006508">
    <property type="term" value="P:proteolysis"/>
    <property type="evidence" value="ECO:0007669"/>
    <property type="project" value="UniProtKB-KW"/>
</dbReference>
<keyword evidence="2" id="KW-0645">Protease</keyword>
<keyword evidence="1" id="KW-0812">Transmembrane</keyword>
<protein>
    <submittedName>
        <fullName evidence="2">ATP-dependent Zn protease</fullName>
    </submittedName>
</protein>
<sequence>MQQTALNLIAIGVFLMTLSVFLVPLLNISPFIPAAATLGIMGLATLDTFTFQGRGVTLLLDRFAPTEYRQRVIHHEAGHFLAAYLLGIPIANYSITAWDALKQGQPGLGGVQFDRAAIEEKIQDPLQFSLLIERLCTVWMAGIAAEKLTYGSSFGGEDDTQQLQMALKLAGVPQYSYPQKKNWGLVQAKNLIERNQTAYNALVQAMSQRSTVEECINVIKQV</sequence>
<dbReference type="PANTHER" id="PTHR33471">
    <property type="entry name" value="ATP-DEPENDENT ZINC METALLOPROTEASE-RELATED"/>
    <property type="match status" value="1"/>
</dbReference>
<reference evidence="2 3" key="2">
    <citation type="submission" date="2018-03" db="EMBL/GenBank/DDBJ databases">
        <authorList>
            <person name="Keele B.F."/>
        </authorList>
    </citation>
    <scope>NUCLEOTIDE SEQUENCE [LARGE SCALE GENOMIC DNA]</scope>
    <source>
        <strain evidence="2 3">CCALA 016</strain>
    </source>
</reference>
<keyword evidence="2" id="KW-0378">Hydrolase</keyword>
<dbReference type="Gene3D" id="1.20.58.760">
    <property type="entry name" value="Peptidase M41"/>
    <property type="match status" value="1"/>
</dbReference>
<proteinExistence type="predicted"/>
<accession>A0A2T1LUL1</accession>
<dbReference type="RefSeq" id="WP_106458104.1">
    <property type="nucleotide sequence ID" value="NZ_PXOH01000021.1"/>
</dbReference>
<dbReference type="AlphaFoldDB" id="A0A2T1LUL1"/>